<name>A0A0F9SJF7_9ZZZZ</name>
<evidence type="ECO:0008006" key="2">
    <source>
        <dbReference type="Google" id="ProtNLM"/>
    </source>
</evidence>
<gene>
    <name evidence="1" type="ORF">LCGC14_0512290</name>
</gene>
<protein>
    <recommendedName>
        <fullName evidence="2">DUF4258 domain-containing protein</fullName>
    </recommendedName>
</protein>
<dbReference type="AlphaFoldDB" id="A0A0F9SJF7"/>
<reference evidence="1" key="1">
    <citation type="journal article" date="2015" name="Nature">
        <title>Complex archaea that bridge the gap between prokaryotes and eukaryotes.</title>
        <authorList>
            <person name="Spang A."/>
            <person name="Saw J.H."/>
            <person name="Jorgensen S.L."/>
            <person name="Zaremba-Niedzwiedzka K."/>
            <person name="Martijn J."/>
            <person name="Lind A.E."/>
            <person name="van Eijk R."/>
            <person name="Schleper C."/>
            <person name="Guy L."/>
            <person name="Ettema T.J."/>
        </authorList>
    </citation>
    <scope>NUCLEOTIDE SEQUENCE</scope>
</reference>
<comment type="caution">
    <text evidence="1">The sequence shown here is derived from an EMBL/GenBank/DDBJ whole genome shotgun (WGS) entry which is preliminary data.</text>
</comment>
<proteinExistence type="predicted"/>
<dbReference type="EMBL" id="LAZR01000625">
    <property type="protein sequence ID" value="KKN62432.1"/>
    <property type="molecule type" value="Genomic_DNA"/>
</dbReference>
<accession>A0A0F9SJF7</accession>
<sequence>MGKVIIDNRIEDFPDVDALHLVSKVMEKGRISNNGKQYCLGTVYDYQGKRIVIHALLNKQSDRFVLIGGE</sequence>
<evidence type="ECO:0000313" key="1">
    <source>
        <dbReference type="EMBL" id="KKN62432.1"/>
    </source>
</evidence>
<organism evidence="1">
    <name type="scientific">marine sediment metagenome</name>
    <dbReference type="NCBI Taxonomy" id="412755"/>
    <lineage>
        <taxon>unclassified sequences</taxon>
        <taxon>metagenomes</taxon>
        <taxon>ecological metagenomes</taxon>
    </lineage>
</organism>